<sequence length="318" mass="34541">MSLKVENTPSNITVENTTEPQSGLVQFGKEFVAGTLGGIAQVVVGHPFDTVKVRLQTQSSVNPQFAGVGDCFRQTIQKEGAIGLYKGVTSPLLGIGIANAAIFSANGYFRRLLNPNPAAIPNEKLSLLNTSIAGSLTGIVVSFVNTPVELLKIRFQVETGANSRYTGLLDCGKQIVAQSGVRGLYQGYLATLTREIPAYAGYFFAYFGFRNLYLNDFKSISSETIDLKREIPTWYLMVCGGVSGIACWLSSYPQDVIKSRIQMSTASTTPNIRETVSTIMKESSYRGFFKGLSPALIRAVPANAATFVVYEYAMKLMN</sequence>
<dbReference type="Gene3D" id="1.50.40.10">
    <property type="entry name" value="Mitochondrial carrier domain"/>
    <property type="match status" value="1"/>
</dbReference>
<accession>A0A137NXK7</accession>
<evidence type="ECO:0000256" key="6">
    <source>
        <dbReference type="ARBA" id="ARBA00022989"/>
    </source>
</evidence>
<dbReference type="GO" id="GO:1990575">
    <property type="term" value="P:mitochondrial L-ornithine transmembrane transport"/>
    <property type="evidence" value="ECO:0007669"/>
    <property type="project" value="TreeGrafter"/>
</dbReference>
<dbReference type="GO" id="GO:0000064">
    <property type="term" value="F:L-ornithine transmembrane transporter activity"/>
    <property type="evidence" value="ECO:0007669"/>
    <property type="project" value="TreeGrafter"/>
</dbReference>
<name>A0A137NXK7_CONC2</name>
<dbReference type="InterPro" id="IPR002067">
    <property type="entry name" value="MCP"/>
</dbReference>
<keyword evidence="12" id="KW-1185">Reference proteome</keyword>
<dbReference type="InterPro" id="IPR018108">
    <property type="entry name" value="MCP_transmembrane"/>
</dbReference>
<keyword evidence="5" id="KW-0677">Repeat</keyword>
<gene>
    <name evidence="11" type="ORF">CONCODRAFT_19536</name>
</gene>
<proteinExistence type="inferred from homology"/>
<feature type="repeat" description="Solcar" evidence="9">
    <location>
        <begin position="25"/>
        <end position="112"/>
    </location>
</feature>
<evidence type="ECO:0000256" key="3">
    <source>
        <dbReference type="ARBA" id="ARBA00022448"/>
    </source>
</evidence>
<evidence type="ECO:0000256" key="9">
    <source>
        <dbReference type="PROSITE-ProRule" id="PRU00282"/>
    </source>
</evidence>
<feature type="repeat" description="Solcar" evidence="9">
    <location>
        <begin position="231"/>
        <end position="316"/>
    </location>
</feature>
<dbReference type="EMBL" id="KQ964630">
    <property type="protein sequence ID" value="KXN67526.1"/>
    <property type="molecule type" value="Genomic_DNA"/>
</dbReference>
<dbReference type="OrthoDB" id="14252at2759"/>
<dbReference type="PANTHER" id="PTHR45624:SF12">
    <property type="entry name" value="MITOCHONDRIAL ORNITHINE TRANSPORTER 1"/>
    <property type="match status" value="1"/>
</dbReference>
<evidence type="ECO:0000256" key="5">
    <source>
        <dbReference type="ARBA" id="ARBA00022737"/>
    </source>
</evidence>
<reference evidence="11 12" key="1">
    <citation type="journal article" date="2015" name="Genome Biol. Evol.">
        <title>Phylogenomic analyses indicate that early fungi evolved digesting cell walls of algal ancestors of land plants.</title>
        <authorList>
            <person name="Chang Y."/>
            <person name="Wang S."/>
            <person name="Sekimoto S."/>
            <person name="Aerts A.L."/>
            <person name="Choi C."/>
            <person name="Clum A."/>
            <person name="LaButti K.M."/>
            <person name="Lindquist E.A."/>
            <person name="Yee Ngan C."/>
            <person name="Ohm R.A."/>
            <person name="Salamov A.A."/>
            <person name="Grigoriev I.V."/>
            <person name="Spatafora J.W."/>
            <person name="Berbee M.L."/>
        </authorList>
    </citation>
    <scope>NUCLEOTIDE SEQUENCE [LARGE SCALE GENOMIC DNA]</scope>
    <source>
        <strain evidence="11 12">NRRL 28638</strain>
    </source>
</reference>
<dbReference type="PANTHER" id="PTHR45624">
    <property type="entry name" value="MITOCHONDRIAL BASIC AMINO ACIDS TRANSPORTER-RELATED"/>
    <property type="match status" value="1"/>
</dbReference>
<comment type="subcellular location">
    <subcellularLocation>
        <location evidence="1">Mitochondrion membrane</location>
        <topology evidence="1">Multi-pass membrane protein</topology>
    </subcellularLocation>
</comment>
<dbReference type="InterPro" id="IPR023395">
    <property type="entry name" value="MCP_dom_sf"/>
</dbReference>
<dbReference type="PRINTS" id="PR00926">
    <property type="entry name" value="MITOCARRIER"/>
</dbReference>
<evidence type="ECO:0000256" key="4">
    <source>
        <dbReference type="ARBA" id="ARBA00022692"/>
    </source>
</evidence>
<keyword evidence="6" id="KW-1133">Transmembrane helix</keyword>
<keyword evidence="7" id="KW-0496">Mitochondrion</keyword>
<feature type="repeat" description="Solcar" evidence="9">
    <location>
        <begin position="125"/>
        <end position="212"/>
    </location>
</feature>
<dbReference type="Pfam" id="PF00153">
    <property type="entry name" value="Mito_carr"/>
    <property type="match status" value="3"/>
</dbReference>
<dbReference type="InterPro" id="IPR050567">
    <property type="entry name" value="Mitochondrial_Carrier"/>
</dbReference>
<comment type="similarity">
    <text evidence="2 10">Belongs to the mitochondrial carrier (TC 2.A.29) family.</text>
</comment>
<evidence type="ECO:0000256" key="1">
    <source>
        <dbReference type="ARBA" id="ARBA00004225"/>
    </source>
</evidence>
<protein>
    <submittedName>
        <fullName evidence="11">Mitochondrial substrate carrier family protein</fullName>
    </submittedName>
</protein>
<dbReference type="PROSITE" id="PS50920">
    <property type="entry name" value="SOLCAR"/>
    <property type="match status" value="3"/>
</dbReference>
<evidence type="ECO:0000256" key="10">
    <source>
        <dbReference type="RuleBase" id="RU000488"/>
    </source>
</evidence>
<keyword evidence="8 9" id="KW-0472">Membrane</keyword>
<dbReference type="OMA" id="SPWTKSV"/>
<dbReference type="STRING" id="796925.A0A137NXK7"/>
<evidence type="ECO:0000256" key="8">
    <source>
        <dbReference type="ARBA" id="ARBA00023136"/>
    </source>
</evidence>
<dbReference type="AlphaFoldDB" id="A0A137NXK7"/>
<evidence type="ECO:0000256" key="7">
    <source>
        <dbReference type="ARBA" id="ARBA00023128"/>
    </source>
</evidence>
<dbReference type="SUPFAM" id="SSF103506">
    <property type="entry name" value="Mitochondrial carrier"/>
    <property type="match status" value="1"/>
</dbReference>
<evidence type="ECO:0000313" key="12">
    <source>
        <dbReference type="Proteomes" id="UP000070444"/>
    </source>
</evidence>
<dbReference type="Proteomes" id="UP000070444">
    <property type="component" value="Unassembled WGS sequence"/>
</dbReference>
<keyword evidence="3 10" id="KW-0813">Transport</keyword>
<evidence type="ECO:0000256" key="2">
    <source>
        <dbReference type="ARBA" id="ARBA00006375"/>
    </source>
</evidence>
<evidence type="ECO:0000313" key="11">
    <source>
        <dbReference type="EMBL" id="KXN67526.1"/>
    </source>
</evidence>
<organism evidence="11 12">
    <name type="scientific">Conidiobolus coronatus (strain ATCC 28846 / CBS 209.66 / NRRL 28638)</name>
    <name type="common">Delacroixia coronata</name>
    <dbReference type="NCBI Taxonomy" id="796925"/>
    <lineage>
        <taxon>Eukaryota</taxon>
        <taxon>Fungi</taxon>
        <taxon>Fungi incertae sedis</taxon>
        <taxon>Zoopagomycota</taxon>
        <taxon>Entomophthoromycotina</taxon>
        <taxon>Entomophthoromycetes</taxon>
        <taxon>Entomophthorales</taxon>
        <taxon>Ancylistaceae</taxon>
        <taxon>Conidiobolus</taxon>
    </lineage>
</organism>
<dbReference type="GO" id="GO:0031966">
    <property type="term" value="C:mitochondrial membrane"/>
    <property type="evidence" value="ECO:0007669"/>
    <property type="project" value="UniProtKB-SubCell"/>
</dbReference>
<keyword evidence="4 9" id="KW-0812">Transmembrane</keyword>